<evidence type="ECO:0000256" key="1">
    <source>
        <dbReference type="SAM" id="MobiDB-lite"/>
    </source>
</evidence>
<evidence type="ECO:0000313" key="4">
    <source>
        <dbReference type="Proteomes" id="UP000274922"/>
    </source>
</evidence>
<feature type="compositionally biased region" description="Basic and acidic residues" evidence="1">
    <location>
        <begin position="430"/>
        <end position="447"/>
    </location>
</feature>
<dbReference type="AlphaFoldDB" id="A0A4P9XDP0"/>
<feature type="transmembrane region" description="Helical" evidence="2">
    <location>
        <begin position="52"/>
        <end position="70"/>
    </location>
</feature>
<feature type="region of interest" description="Disordered" evidence="1">
    <location>
        <begin position="332"/>
        <end position="467"/>
    </location>
</feature>
<feature type="compositionally biased region" description="Basic and acidic residues" evidence="1">
    <location>
        <begin position="387"/>
        <end position="399"/>
    </location>
</feature>
<proteinExistence type="predicted"/>
<feature type="region of interest" description="Disordered" evidence="1">
    <location>
        <begin position="654"/>
        <end position="694"/>
    </location>
</feature>
<name>A0A4P9XDP0_9FUNG</name>
<feature type="compositionally biased region" description="Low complexity" evidence="1">
    <location>
        <begin position="11"/>
        <end position="23"/>
    </location>
</feature>
<feature type="compositionally biased region" description="Low complexity" evidence="1">
    <location>
        <begin position="501"/>
        <end position="512"/>
    </location>
</feature>
<feature type="compositionally biased region" description="Basic residues" evidence="1">
    <location>
        <begin position="404"/>
        <end position="420"/>
    </location>
</feature>
<gene>
    <name evidence="3" type="ORF">CXG81DRAFT_23717</name>
</gene>
<feature type="region of interest" description="Disordered" evidence="1">
    <location>
        <begin position="549"/>
        <end position="588"/>
    </location>
</feature>
<sequence length="694" mass="73410">MAALWRSLPLAASGTGSRAGSRGPPHRAPLPRRTPCIPFSGRTVHDRHGGRTLAVLLTVALTAVIAVAIAEAATAPAAAAAAVTVFQMPTASSTAHPTTVTLAAPPWPPAEIDTTIDIRDEGPPVFTRRDASTTTASASITSSSPPHLEPRAVGPHPAPARIKTSGNANARVKADAESIKTLTANQTVSDEHIDALTADFLSVRSYTTWLPNSDGTYRQVDWADRAGTKTGDLPYWVQQALIAFSMLALFALWHVYLHLRLRLDRRATSRKKGFAMHIPTPSIRSAGDADLYDDSCQPSRALHHHTHTMDNTPIPLRSSSIHKPLGEASPWVAMSPLPQSPKPAANLSYASQGRPSATFDGATTTATTTATATSDGRPRKFRPRSRSLGEHVAHVDPDTQSRTPRAHRYQHGHPARRSQRLPRLSMAFWHGDHRHPPPDHDSDDRGVVEPAPEWEGAERADQQTTLERQRELRKRLRLSGIVEIGRDALFAGIGGEGLGGPPSETTPETTARAAEPSLDYAPHGTWGDATVVTIPDGAAAFLAPGPRARARFHHGPHADSPHPAPPHLPVASDAYTSAHAQQQAHAHPRPALWAGARDPALLPAATVPSHRGQHAAGPPESPALVASASPGFHAWTESTSSGVPLGEMLPMSVLSPTSSASAGDAASPTSAARGPRPAAACHPHATGPWSGPVA</sequence>
<organism evidence="3 4">
    <name type="scientific">Caulochytrium protostelioides</name>
    <dbReference type="NCBI Taxonomy" id="1555241"/>
    <lineage>
        <taxon>Eukaryota</taxon>
        <taxon>Fungi</taxon>
        <taxon>Fungi incertae sedis</taxon>
        <taxon>Chytridiomycota</taxon>
        <taxon>Chytridiomycota incertae sedis</taxon>
        <taxon>Chytridiomycetes</taxon>
        <taxon>Caulochytriales</taxon>
        <taxon>Caulochytriaceae</taxon>
        <taxon>Caulochytrium</taxon>
    </lineage>
</organism>
<dbReference type="Proteomes" id="UP000274922">
    <property type="component" value="Unassembled WGS sequence"/>
</dbReference>
<feature type="region of interest" description="Disordered" evidence="1">
    <location>
        <begin position="493"/>
        <end position="512"/>
    </location>
</feature>
<dbReference type="EMBL" id="ML014120">
    <property type="protein sequence ID" value="RKP03605.1"/>
    <property type="molecule type" value="Genomic_DNA"/>
</dbReference>
<keyword evidence="2" id="KW-0812">Transmembrane</keyword>
<feature type="compositionally biased region" description="Low complexity" evidence="1">
    <location>
        <begin position="362"/>
        <end position="373"/>
    </location>
</feature>
<keyword evidence="2" id="KW-0472">Membrane</keyword>
<accession>A0A4P9XDP0</accession>
<feature type="region of interest" description="Disordered" evidence="1">
    <location>
        <begin position="113"/>
        <end position="155"/>
    </location>
</feature>
<feature type="region of interest" description="Disordered" evidence="1">
    <location>
        <begin position="1"/>
        <end position="43"/>
    </location>
</feature>
<reference evidence="4" key="1">
    <citation type="journal article" date="2018" name="Nat. Microbiol.">
        <title>Leveraging single-cell genomics to expand the fungal tree of life.</title>
        <authorList>
            <person name="Ahrendt S.R."/>
            <person name="Quandt C.A."/>
            <person name="Ciobanu D."/>
            <person name="Clum A."/>
            <person name="Salamov A."/>
            <person name="Andreopoulos B."/>
            <person name="Cheng J.F."/>
            <person name="Woyke T."/>
            <person name="Pelin A."/>
            <person name="Henrissat B."/>
            <person name="Reynolds N.K."/>
            <person name="Benny G.L."/>
            <person name="Smith M.E."/>
            <person name="James T.Y."/>
            <person name="Grigoriev I.V."/>
        </authorList>
    </citation>
    <scope>NUCLEOTIDE SEQUENCE [LARGE SCALE GENOMIC DNA]</scope>
    <source>
        <strain evidence="4">ATCC 52028</strain>
    </source>
</reference>
<feature type="compositionally biased region" description="Basic and acidic residues" evidence="1">
    <location>
        <begin position="116"/>
        <end position="131"/>
    </location>
</feature>
<protein>
    <submittedName>
        <fullName evidence="3">Uncharacterized protein</fullName>
    </submittedName>
</protein>
<keyword evidence="2" id="KW-1133">Transmembrane helix</keyword>
<evidence type="ECO:0000256" key="2">
    <source>
        <dbReference type="SAM" id="Phobius"/>
    </source>
</evidence>
<feature type="compositionally biased region" description="Low complexity" evidence="1">
    <location>
        <begin position="132"/>
        <end position="144"/>
    </location>
</feature>
<keyword evidence="4" id="KW-1185">Reference proteome</keyword>
<evidence type="ECO:0000313" key="3">
    <source>
        <dbReference type="EMBL" id="RKP03605.1"/>
    </source>
</evidence>
<feature type="transmembrane region" description="Helical" evidence="2">
    <location>
        <begin position="235"/>
        <end position="256"/>
    </location>
</feature>